<evidence type="ECO:0000256" key="2">
    <source>
        <dbReference type="ARBA" id="ARBA00007951"/>
    </source>
</evidence>
<dbReference type="Gene3D" id="3.20.20.80">
    <property type="entry name" value="Glycosidases"/>
    <property type="match status" value="1"/>
</dbReference>
<keyword evidence="6" id="KW-0326">Glycosidase</keyword>
<organism evidence="8 9">
    <name type="scientific">Capsulimonas corticalis</name>
    <dbReference type="NCBI Taxonomy" id="2219043"/>
    <lineage>
        <taxon>Bacteria</taxon>
        <taxon>Bacillati</taxon>
        <taxon>Armatimonadota</taxon>
        <taxon>Armatimonadia</taxon>
        <taxon>Capsulimonadales</taxon>
        <taxon>Capsulimonadaceae</taxon>
        <taxon>Capsulimonas</taxon>
    </lineage>
</organism>
<evidence type="ECO:0000256" key="5">
    <source>
        <dbReference type="ARBA" id="ARBA00022801"/>
    </source>
</evidence>
<dbReference type="PANTHER" id="PTHR10030">
    <property type="entry name" value="ALPHA-L-FUCOSIDASE"/>
    <property type="match status" value="1"/>
</dbReference>
<keyword evidence="9" id="KW-1185">Reference proteome</keyword>
<keyword evidence="4" id="KW-0732">Signal</keyword>
<dbReference type="RefSeq" id="WP_119323997.1">
    <property type="nucleotide sequence ID" value="NZ_AP025739.1"/>
</dbReference>
<evidence type="ECO:0000313" key="9">
    <source>
        <dbReference type="Proteomes" id="UP000287394"/>
    </source>
</evidence>
<dbReference type="AlphaFoldDB" id="A0A402D3C0"/>
<reference evidence="8 9" key="1">
    <citation type="journal article" date="2019" name="Int. J. Syst. Evol. Microbiol.">
        <title>Capsulimonas corticalis gen. nov., sp. nov., an aerobic capsulated bacterium, of a novel bacterial order, Capsulimonadales ord. nov., of the class Armatimonadia of the phylum Armatimonadetes.</title>
        <authorList>
            <person name="Li J."/>
            <person name="Kudo C."/>
            <person name="Tonouchi A."/>
        </authorList>
    </citation>
    <scope>NUCLEOTIDE SEQUENCE [LARGE SCALE GENOMIC DNA]</scope>
    <source>
        <strain evidence="8 9">AX-7</strain>
    </source>
</reference>
<gene>
    <name evidence="8" type="ORF">CCAX7_005890</name>
</gene>
<name>A0A402D3C0_9BACT</name>
<feature type="domain" description="Glycoside hydrolase family 29 N-terminal" evidence="7">
    <location>
        <begin position="43"/>
        <end position="364"/>
    </location>
</feature>
<dbReference type="GO" id="GO:0016139">
    <property type="term" value="P:glycoside catabolic process"/>
    <property type="evidence" value="ECO:0007669"/>
    <property type="project" value="TreeGrafter"/>
</dbReference>
<evidence type="ECO:0000256" key="1">
    <source>
        <dbReference type="ARBA" id="ARBA00004071"/>
    </source>
</evidence>
<evidence type="ECO:0000256" key="6">
    <source>
        <dbReference type="ARBA" id="ARBA00023295"/>
    </source>
</evidence>
<dbReference type="SUPFAM" id="SSF51445">
    <property type="entry name" value="(Trans)glycosidases"/>
    <property type="match status" value="1"/>
</dbReference>
<comment type="similarity">
    <text evidence="2">Belongs to the glycosyl hydrolase 29 family.</text>
</comment>
<evidence type="ECO:0000259" key="7">
    <source>
        <dbReference type="Pfam" id="PF01120"/>
    </source>
</evidence>
<dbReference type="Proteomes" id="UP000287394">
    <property type="component" value="Chromosome"/>
</dbReference>
<dbReference type="OrthoDB" id="107551at2"/>
<proteinExistence type="inferred from homology"/>
<keyword evidence="5" id="KW-0378">Hydrolase</keyword>
<dbReference type="SMART" id="SM00812">
    <property type="entry name" value="Alpha_L_fucos"/>
    <property type="match status" value="1"/>
</dbReference>
<dbReference type="KEGG" id="ccot:CCAX7_005890"/>
<dbReference type="EMBL" id="AP025739">
    <property type="protein sequence ID" value="BDI28538.1"/>
    <property type="molecule type" value="Genomic_DNA"/>
</dbReference>
<dbReference type="GO" id="GO:0004560">
    <property type="term" value="F:alpha-L-fucosidase activity"/>
    <property type="evidence" value="ECO:0007669"/>
    <property type="project" value="InterPro"/>
</dbReference>
<dbReference type="PIRSF" id="PIRSF001092">
    <property type="entry name" value="Alpha-L-fucosidase"/>
    <property type="match status" value="1"/>
</dbReference>
<dbReference type="InterPro" id="IPR017853">
    <property type="entry name" value="GH"/>
</dbReference>
<comment type="function">
    <text evidence="1">Alpha-L-fucosidase is responsible for hydrolyzing the alpha-1,6-linked fucose joined to the reducing-end N-acetylglucosamine of the carbohydrate moieties of glycoproteins.</text>
</comment>
<dbReference type="InterPro" id="IPR057739">
    <property type="entry name" value="Glyco_hydro_29_N"/>
</dbReference>
<dbReference type="GO" id="GO:0005764">
    <property type="term" value="C:lysosome"/>
    <property type="evidence" value="ECO:0007669"/>
    <property type="project" value="TreeGrafter"/>
</dbReference>
<dbReference type="PANTHER" id="PTHR10030:SF37">
    <property type="entry name" value="ALPHA-L-FUCOSIDASE-RELATED"/>
    <property type="match status" value="1"/>
</dbReference>
<sequence length="391" mass="43208">MKPTHIAILTLAGLMSTALTGARAEAPAAAASPVVEDPHAHETKAQRDARMKWWREARFGMFVHWGLYAVPGGFWNGKPVGGRAVNTQGYGEWIMHNAEIPVADYAKLAPQFNPTQFDADAWAQAAKDAGMKYLVFTAKHHDGFAMFHSKVDEFNIFDGTPFHRDPVAELAAACRKKGIKFGLYYSQSQDWSHPGGAAWDGHWDKAQDGDYDAYLRNVAVPQVKELLTKYGPISVFWFDTDTDMTPERAAPFVESLKLQPNIIYNNRLGGGFSGDTETPEQHVPATGFKDRDWESCMTINTTWGYRSDDFNFKSTEELTHNLIDIASKGGNYLLNVGPDAQGVIPAPEVERLKQMGAWLKTNGESIYGAQASPSSAWRSMAAPRSRATSSI</sequence>
<protein>
    <recommendedName>
        <fullName evidence="3">alpha-L-fucosidase</fullName>
        <ecNumber evidence="3">3.2.1.51</ecNumber>
    </recommendedName>
</protein>
<evidence type="ECO:0000256" key="3">
    <source>
        <dbReference type="ARBA" id="ARBA00012662"/>
    </source>
</evidence>
<evidence type="ECO:0000313" key="8">
    <source>
        <dbReference type="EMBL" id="BDI28538.1"/>
    </source>
</evidence>
<dbReference type="GO" id="GO:0006004">
    <property type="term" value="P:fucose metabolic process"/>
    <property type="evidence" value="ECO:0007669"/>
    <property type="project" value="InterPro"/>
</dbReference>
<accession>A0A402D3C0</accession>
<dbReference type="InterPro" id="IPR000933">
    <property type="entry name" value="Glyco_hydro_29"/>
</dbReference>
<dbReference type="SMR" id="A0A402D3C0"/>
<evidence type="ECO:0000256" key="4">
    <source>
        <dbReference type="ARBA" id="ARBA00022729"/>
    </source>
</evidence>
<dbReference type="EC" id="3.2.1.51" evidence="3"/>
<dbReference type="InterPro" id="IPR016286">
    <property type="entry name" value="FUC_metazoa-typ"/>
</dbReference>
<dbReference type="PRINTS" id="PR00741">
    <property type="entry name" value="GLHYDRLASE29"/>
</dbReference>
<dbReference type="Pfam" id="PF01120">
    <property type="entry name" value="Alpha_L_fucos"/>
    <property type="match status" value="1"/>
</dbReference>